<dbReference type="InterPro" id="IPR050807">
    <property type="entry name" value="TransReg_Diox_bact_type"/>
</dbReference>
<proteinExistence type="predicted"/>
<dbReference type="SUPFAM" id="SSF51182">
    <property type="entry name" value="RmlC-like cupins"/>
    <property type="match status" value="1"/>
</dbReference>
<evidence type="ECO:0000313" key="4">
    <source>
        <dbReference type="Proteomes" id="UP001055658"/>
    </source>
</evidence>
<dbReference type="CDD" id="cd00093">
    <property type="entry name" value="HTH_XRE"/>
    <property type="match status" value="1"/>
</dbReference>
<dbReference type="PANTHER" id="PTHR46797">
    <property type="entry name" value="HTH-TYPE TRANSCRIPTIONAL REGULATOR"/>
    <property type="match status" value="1"/>
</dbReference>
<accession>A0ABY4VFH2</accession>
<gene>
    <name evidence="3" type="ORF">MJO52_07795</name>
</gene>
<dbReference type="InterPro" id="IPR013096">
    <property type="entry name" value="Cupin_2"/>
</dbReference>
<dbReference type="RefSeq" id="WP_252085375.1">
    <property type="nucleotide sequence ID" value="NZ_CP092418.1"/>
</dbReference>
<dbReference type="SMART" id="SM00530">
    <property type="entry name" value="HTH_XRE"/>
    <property type="match status" value="1"/>
</dbReference>
<dbReference type="EMBL" id="CP092418">
    <property type="protein sequence ID" value="USD23023.1"/>
    <property type="molecule type" value="Genomic_DNA"/>
</dbReference>
<keyword evidence="1" id="KW-0238">DNA-binding</keyword>
<dbReference type="Proteomes" id="UP001055658">
    <property type="component" value="Chromosome"/>
</dbReference>
<dbReference type="Gene3D" id="2.60.120.10">
    <property type="entry name" value="Jelly Rolls"/>
    <property type="match status" value="1"/>
</dbReference>
<sequence length="209" mass="22417">MSDMDVCSEVSDAGDLGARLKLVRKIYGISQRQLARQAGVTNATVSFIEQGRVSPSVGSLEKILNSVPMSLAEFFSLELAEPEQIFFRANEMPDIGNGRVFCHLLGGSRQGRAMTILRKVFPAGQDTGSGQLLLNGEVGGIVIAGELEVTAGSEFALLEEGDGYYLNARRPHRFRNPGSIDCVVFSAVAATPSSNISCASRPNEPFYKG</sequence>
<reference evidence="3" key="1">
    <citation type="submission" date="2022-02" db="EMBL/GenBank/DDBJ databases">
        <title>Coral-associated bacteria.</title>
        <authorList>
            <person name="Tang K."/>
            <person name="Wang X."/>
        </authorList>
    </citation>
    <scope>NUCLEOTIDE SEQUENCE</scope>
    <source>
        <strain evidence="3">SCSIO 43006</strain>
    </source>
</reference>
<evidence type="ECO:0000256" key="1">
    <source>
        <dbReference type="ARBA" id="ARBA00023125"/>
    </source>
</evidence>
<organism evidence="3 4">
    <name type="scientific">Microbulbifer variabilis</name>
    <dbReference type="NCBI Taxonomy" id="266805"/>
    <lineage>
        <taxon>Bacteria</taxon>
        <taxon>Pseudomonadati</taxon>
        <taxon>Pseudomonadota</taxon>
        <taxon>Gammaproteobacteria</taxon>
        <taxon>Cellvibrionales</taxon>
        <taxon>Microbulbiferaceae</taxon>
        <taxon>Microbulbifer</taxon>
    </lineage>
</organism>
<dbReference type="Gene3D" id="1.10.260.40">
    <property type="entry name" value="lambda repressor-like DNA-binding domains"/>
    <property type="match status" value="1"/>
</dbReference>
<dbReference type="Pfam" id="PF07883">
    <property type="entry name" value="Cupin_2"/>
    <property type="match status" value="1"/>
</dbReference>
<evidence type="ECO:0000313" key="3">
    <source>
        <dbReference type="EMBL" id="USD23023.1"/>
    </source>
</evidence>
<evidence type="ECO:0000259" key="2">
    <source>
        <dbReference type="PROSITE" id="PS50943"/>
    </source>
</evidence>
<keyword evidence="4" id="KW-1185">Reference proteome</keyword>
<dbReference type="CDD" id="cd02209">
    <property type="entry name" value="cupin_XRE_C"/>
    <property type="match status" value="1"/>
</dbReference>
<name>A0ABY4VFH2_9GAMM</name>
<dbReference type="InterPro" id="IPR010982">
    <property type="entry name" value="Lambda_DNA-bd_dom_sf"/>
</dbReference>
<dbReference type="PANTHER" id="PTHR46797:SF11">
    <property type="entry name" value="HTH-TYPE TRANSCRIPTIONAL REGULATOR PUUR"/>
    <property type="match status" value="1"/>
</dbReference>
<dbReference type="SUPFAM" id="SSF47413">
    <property type="entry name" value="lambda repressor-like DNA-binding domains"/>
    <property type="match status" value="1"/>
</dbReference>
<dbReference type="InterPro" id="IPR011051">
    <property type="entry name" value="RmlC_Cupin_sf"/>
</dbReference>
<protein>
    <submittedName>
        <fullName evidence="3">Helix-turn-helix domain-containing protein</fullName>
    </submittedName>
</protein>
<dbReference type="InterPro" id="IPR014710">
    <property type="entry name" value="RmlC-like_jellyroll"/>
</dbReference>
<dbReference type="InterPro" id="IPR001387">
    <property type="entry name" value="Cro/C1-type_HTH"/>
</dbReference>
<feature type="domain" description="HTH cro/C1-type" evidence="2">
    <location>
        <begin position="20"/>
        <end position="74"/>
    </location>
</feature>
<dbReference type="Pfam" id="PF01381">
    <property type="entry name" value="HTH_3"/>
    <property type="match status" value="1"/>
</dbReference>
<dbReference type="PROSITE" id="PS50943">
    <property type="entry name" value="HTH_CROC1"/>
    <property type="match status" value="1"/>
</dbReference>